<keyword evidence="2" id="KW-1185">Reference proteome</keyword>
<reference evidence="1 2" key="1">
    <citation type="submission" date="2024-05" db="EMBL/GenBank/DDBJ databases">
        <authorList>
            <person name="Duchaud E."/>
        </authorList>
    </citation>
    <scope>NUCLEOTIDE SEQUENCE [LARGE SCALE GENOMIC DNA]</scope>
    <source>
        <strain evidence="1">Ena-SAMPLE-TAB-13-05-2024-13:56:06:370-140308</strain>
    </source>
</reference>
<dbReference type="PROSITE" id="PS51257">
    <property type="entry name" value="PROKAR_LIPOPROTEIN"/>
    <property type="match status" value="1"/>
</dbReference>
<comment type="caution">
    <text evidence="1">The sequence shown here is derived from an EMBL/GenBank/DDBJ whole genome shotgun (WGS) entry which is preliminary data.</text>
</comment>
<protein>
    <recommendedName>
        <fullName evidence="3">Lipoprotein</fullName>
    </recommendedName>
</protein>
<gene>
    <name evidence="1" type="ORF">T190423A01A_60139</name>
</gene>
<dbReference type="EMBL" id="CAXJIO010000015">
    <property type="protein sequence ID" value="CAL2104202.1"/>
    <property type="molecule type" value="Genomic_DNA"/>
</dbReference>
<accession>A0ABM9PF06</accession>
<name>A0ABM9PF06_9FLAO</name>
<sequence>MIKKISLIVFTIFLSLILVSCTDSEELIKEENMLEVKKGFQTEVKSCCGEDGVIIPPPPPPPPGS</sequence>
<dbReference type="Proteomes" id="UP001497527">
    <property type="component" value="Unassembled WGS sequence"/>
</dbReference>
<organism evidence="1 2">
    <name type="scientific">Tenacibaculum polynesiense</name>
    <dbReference type="NCBI Taxonomy" id="3137857"/>
    <lineage>
        <taxon>Bacteria</taxon>
        <taxon>Pseudomonadati</taxon>
        <taxon>Bacteroidota</taxon>
        <taxon>Flavobacteriia</taxon>
        <taxon>Flavobacteriales</taxon>
        <taxon>Flavobacteriaceae</taxon>
        <taxon>Tenacibaculum</taxon>
    </lineage>
</organism>
<evidence type="ECO:0000313" key="2">
    <source>
        <dbReference type="Proteomes" id="UP001497527"/>
    </source>
</evidence>
<dbReference type="RefSeq" id="WP_348718477.1">
    <property type="nucleotide sequence ID" value="NZ_CAXJIO010000015.1"/>
</dbReference>
<evidence type="ECO:0000313" key="1">
    <source>
        <dbReference type="EMBL" id="CAL2104202.1"/>
    </source>
</evidence>
<proteinExistence type="predicted"/>
<evidence type="ECO:0008006" key="3">
    <source>
        <dbReference type="Google" id="ProtNLM"/>
    </source>
</evidence>